<accession>A0AAV3RJC0</accession>
<dbReference type="Pfam" id="PF07727">
    <property type="entry name" value="RVT_2"/>
    <property type="match status" value="1"/>
</dbReference>
<gene>
    <name evidence="2" type="ORF">LIER_29023</name>
</gene>
<protein>
    <recommendedName>
        <fullName evidence="1">Reverse transcriptase Ty1/copia-type domain-containing protein</fullName>
    </recommendedName>
</protein>
<name>A0AAV3RJC0_LITER</name>
<reference evidence="2 3" key="1">
    <citation type="submission" date="2024-01" db="EMBL/GenBank/DDBJ databases">
        <title>The complete chloroplast genome sequence of Lithospermum erythrorhizon: insights into the phylogenetic relationship among Boraginaceae species and the maternal lineages of purple gromwells.</title>
        <authorList>
            <person name="Okada T."/>
            <person name="Watanabe K."/>
        </authorList>
    </citation>
    <scope>NUCLEOTIDE SEQUENCE [LARGE SCALE GENOMIC DNA]</scope>
</reference>
<dbReference type="PANTHER" id="PTHR11439">
    <property type="entry name" value="GAG-POL-RELATED RETROTRANSPOSON"/>
    <property type="match status" value="1"/>
</dbReference>
<dbReference type="InterPro" id="IPR013103">
    <property type="entry name" value="RVT_2"/>
</dbReference>
<keyword evidence="3" id="KW-1185">Reference proteome</keyword>
<evidence type="ECO:0000313" key="3">
    <source>
        <dbReference type="Proteomes" id="UP001454036"/>
    </source>
</evidence>
<sequence>MTSIRTTLGLAIHLDLVVEQLDVKTTFLHGYLEEDIFMEQPEGFMTMGKEQIIYDTLIVGNDISKINVLKQQLRRAFEMKDWEVSTMSKEDVEGMVNVPYASAVGSLMYGMLCTRPDIAYFVGLVSRFLSQPRKEYWEAVKWILRYLKGLQMCVCYGGQNATLESFTDSDMVGDIDSKKSTSGYLF</sequence>
<comment type="caution">
    <text evidence="2">The sequence shown here is derived from an EMBL/GenBank/DDBJ whole genome shotgun (WGS) entry which is preliminary data.</text>
</comment>
<proteinExistence type="predicted"/>
<organism evidence="2 3">
    <name type="scientific">Lithospermum erythrorhizon</name>
    <name type="common">Purple gromwell</name>
    <name type="synonym">Lithospermum officinale var. erythrorhizon</name>
    <dbReference type="NCBI Taxonomy" id="34254"/>
    <lineage>
        <taxon>Eukaryota</taxon>
        <taxon>Viridiplantae</taxon>
        <taxon>Streptophyta</taxon>
        <taxon>Embryophyta</taxon>
        <taxon>Tracheophyta</taxon>
        <taxon>Spermatophyta</taxon>
        <taxon>Magnoliopsida</taxon>
        <taxon>eudicotyledons</taxon>
        <taxon>Gunneridae</taxon>
        <taxon>Pentapetalae</taxon>
        <taxon>asterids</taxon>
        <taxon>lamiids</taxon>
        <taxon>Boraginales</taxon>
        <taxon>Boraginaceae</taxon>
        <taxon>Boraginoideae</taxon>
        <taxon>Lithospermeae</taxon>
        <taxon>Lithospermum</taxon>
    </lineage>
</organism>
<evidence type="ECO:0000259" key="1">
    <source>
        <dbReference type="Pfam" id="PF07727"/>
    </source>
</evidence>
<dbReference type="AlphaFoldDB" id="A0AAV3RJC0"/>
<feature type="domain" description="Reverse transcriptase Ty1/copia-type" evidence="1">
    <location>
        <begin position="2"/>
        <end position="53"/>
    </location>
</feature>
<dbReference type="Proteomes" id="UP001454036">
    <property type="component" value="Unassembled WGS sequence"/>
</dbReference>
<dbReference type="EMBL" id="BAABME010009853">
    <property type="protein sequence ID" value="GAA0175935.1"/>
    <property type="molecule type" value="Genomic_DNA"/>
</dbReference>
<evidence type="ECO:0000313" key="2">
    <source>
        <dbReference type="EMBL" id="GAA0175935.1"/>
    </source>
</evidence>
<dbReference type="PANTHER" id="PTHR11439:SF467">
    <property type="entry name" value="INTEGRASE CATALYTIC DOMAIN-CONTAINING PROTEIN"/>
    <property type="match status" value="1"/>
</dbReference>